<keyword evidence="4" id="KW-0325">Glycoprotein</keyword>
<evidence type="ECO:0008006" key="9">
    <source>
        <dbReference type="Google" id="ProtNLM"/>
    </source>
</evidence>
<dbReference type="AlphaFoldDB" id="A0ABD3XII2"/>
<dbReference type="EMBL" id="JBJQND010000002">
    <property type="protein sequence ID" value="KAL3886069.1"/>
    <property type="molecule type" value="Genomic_DNA"/>
</dbReference>
<name>A0ABD3XII2_SINWO</name>
<gene>
    <name evidence="7" type="ORF">ACJMK2_026092</name>
</gene>
<dbReference type="Gene3D" id="1.10.640.10">
    <property type="entry name" value="Haem peroxidase domain superfamily, animal type"/>
    <property type="match status" value="1"/>
</dbReference>
<accession>A0ABD3XII2</accession>
<feature type="binding site" description="axial binding residue" evidence="5">
    <location>
        <position position="499"/>
    </location>
    <ligand>
        <name>heme b</name>
        <dbReference type="ChEBI" id="CHEBI:60344"/>
    </ligand>
    <ligandPart>
        <name>Fe</name>
        <dbReference type="ChEBI" id="CHEBI:18248"/>
    </ligandPart>
</feature>
<keyword evidence="5" id="KW-0408">Iron</keyword>
<dbReference type="PRINTS" id="PR00457">
    <property type="entry name" value="ANPEROXIDASE"/>
</dbReference>
<comment type="caution">
    <text evidence="7">The sequence shown here is derived from an EMBL/GenBank/DDBJ whole genome shotgun (WGS) entry which is preliminary data.</text>
</comment>
<dbReference type="SUPFAM" id="SSF48113">
    <property type="entry name" value="Heme-dependent peroxidases"/>
    <property type="match status" value="1"/>
</dbReference>
<evidence type="ECO:0000313" key="8">
    <source>
        <dbReference type="Proteomes" id="UP001634394"/>
    </source>
</evidence>
<proteinExistence type="predicted"/>
<dbReference type="PANTHER" id="PTHR11475">
    <property type="entry name" value="OXIDASE/PEROXIDASE"/>
    <property type="match status" value="1"/>
</dbReference>
<dbReference type="InterPro" id="IPR000884">
    <property type="entry name" value="TSP1_rpt"/>
</dbReference>
<dbReference type="FunFam" id="1.10.640.10:FF:000003">
    <property type="entry name" value="chorion peroxidase"/>
    <property type="match status" value="1"/>
</dbReference>
<dbReference type="Pfam" id="PF03098">
    <property type="entry name" value="An_peroxidase"/>
    <property type="match status" value="1"/>
</dbReference>
<keyword evidence="3 6" id="KW-0732">Signal</keyword>
<keyword evidence="2" id="KW-0964">Secreted</keyword>
<evidence type="ECO:0000256" key="5">
    <source>
        <dbReference type="PIRSR" id="PIRSR619791-2"/>
    </source>
</evidence>
<evidence type="ECO:0000256" key="6">
    <source>
        <dbReference type="SAM" id="SignalP"/>
    </source>
</evidence>
<dbReference type="PROSITE" id="PS51257">
    <property type="entry name" value="PROKAR_LIPOPROTEIN"/>
    <property type="match status" value="1"/>
</dbReference>
<reference evidence="7 8" key="1">
    <citation type="submission" date="2024-11" db="EMBL/GenBank/DDBJ databases">
        <title>Chromosome-level genome assembly of the freshwater bivalve Anodonta woodiana.</title>
        <authorList>
            <person name="Chen X."/>
        </authorList>
    </citation>
    <scope>NUCLEOTIDE SEQUENCE [LARGE SCALE GENOMIC DNA]</scope>
    <source>
        <strain evidence="7">MN2024</strain>
        <tissue evidence="7">Gills</tissue>
    </source>
</reference>
<evidence type="ECO:0000256" key="3">
    <source>
        <dbReference type="ARBA" id="ARBA00022729"/>
    </source>
</evidence>
<dbReference type="InterPro" id="IPR037120">
    <property type="entry name" value="Haem_peroxidase_sf_animal"/>
</dbReference>
<keyword evidence="8" id="KW-1185">Reference proteome</keyword>
<organism evidence="7 8">
    <name type="scientific">Sinanodonta woodiana</name>
    <name type="common">Chinese pond mussel</name>
    <name type="synonym">Anodonta woodiana</name>
    <dbReference type="NCBI Taxonomy" id="1069815"/>
    <lineage>
        <taxon>Eukaryota</taxon>
        <taxon>Metazoa</taxon>
        <taxon>Spiralia</taxon>
        <taxon>Lophotrochozoa</taxon>
        <taxon>Mollusca</taxon>
        <taxon>Bivalvia</taxon>
        <taxon>Autobranchia</taxon>
        <taxon>Heteroconchia</taxon>
        <taxon>Palaeoheterodonta</taxon>
        <taxon>Unionida</taxon>
        <taxon>Unionoidea</taxon>
        <taxon>Unionidae</taxon>
        <taxon>Unioninae</taxon>
        <taxon>Sinanodonta</taxon>
    </lineage>
</organism>
<dbReference type="GO" id="GO:0005576">
    <property type="term" value="C:extracellular region"/>
    <property type="evidence" value="ECO:0007669"/>
    <property type="project" value="UniProtKB-SubCell"/>
</dbReference>
<dbReference type="PROSITE" id="PS50292">
    <property type="entry name" value="PEROXIDASE_3"/>
    <property type="match status" value="1"/>
</dbReference>
<feature type="chain" id="PRO_5044808862" description="Peroxidase" evidence="6">
    <location>
        <begin position="26"/>
        <end position="826"/>
    </location>
</feature>
<evidence type="ECO:0000256" key="4">
    <source>
        <dbReference type="ARBA" id="ARBA00023180"/>
    </source>
</evidence>
<comment type="subcellular location">
    <subcellularLocation>
        <location evidence="1">Secreted</location>
    </subcellularLocation>
</comment>
<keyword evidence="5" id="KW-0349">Heme</keyword>
<evidence type="ECO:0000256" key="1">
    <source>
        <dbReference type="ARBA" id="ARBA00004613"/>
    </source>
</evidence>
<protein>
    <recommendedName>
        <fullName evidence="9">Peroxidase</fullName>
    </recommendedName>
</protein>
<sequence>MGKRVIHQTFILILSGLVLLGCSYGQTLDQAIQPIENLGQSLFQRVDLTANEQIQKEVILSNTVSASLPSVESNIQAAVSQDKSFFDRGIDQVGVKNTDFFGPHLFTSPQAIEIASAGELFSGVSKSAVETLAISKENINQQLSSRISIPELRCPFANVPDCIGAATSRYRTIDGSCNNLNKKLWGRSFTPFERLLPALYDNGVDEPRQTSLFGGPLPLARKISSQFHQPSLIGHLMPDLSHMTMEFGQFLSHDIQRNALSTGYAGSSLTCCGSNGPISRPNCFAIEIPTDDPYYSQFNRTCLNFVRALPTPKLDCALGQRQQLNQNTHYIDGSQIYGSDEQTSNSLRALTGGKLQTGADPAIPNLLPKDTTNAANCILPASNANVKCFLAGDVRVNQHPALISIHTIFMREHNRIAAGLEALNNGWSDQTLYDEARKIVGAMLQHITYKEYLPEILGDALMNTYGLKPLTNGYFNGYTNSVNPTIKNEFSAAAFRFGHSQVHDSLKYNNGVQYFKDVFLNPSSLYDASGGVNSITKGLMESSSQKVDERLTSQLTRHLFERQPGFGGDLAAINIQRGRDHGIPFYQLIKAVCNVSSNVHDASVWTALSALYQSPFDIDLYSAGVSEKPVSGGKIGPTFACIIAKQFEALKKGDRYYYENSGDQAFTLEQLAEIRKTTLSKIVCRNTGIAATPTKAFIKSTSLSNPTMPCSGVSAIDYSKWKCGWSDWGQWTPCVNFIQFRLRTCRQQKPCAADVCTGDAFEIQMCGSASSADLPRIQAEIQSFRSILDVQHKSNGFVDLQMAQSALQSIASQNVLQSADASLSAA</sequence>
<keyword evidence="5" id="KW-0479">Metal-binding</keyword>
<dbReference type="PROSITE" id="PS50092">
    <property type="entry name" value="TSP1"/>
    <property type="match status" value="1"/>
</dbReference>
<dbReference type="CDD" id="cd09823">
    <property type="entry name" value="peroxinectin_like"/>
    <property type="match status" value="1"/>
</dbReference>
<evidence type="ECO:0000256" key="2">
    <source>
        <dbReference type="ARBA" id="ARBA00022525"/>
    </source>
</evidence>
<feature type="signal peptide" evidence="6">
    <location>
        <begin position="1"/>
        <end position="25"/>
    </location>
</feature>
<dbReference type="InterPro" id="IPR010255">
    <property type="entry name" value="Haem_peroxidase_sf"/>
</dbReference>
<dbReference type="Proteomes" id="UP001634394">
    <property type="component" value="Unassembled WGS sequence"/>
</dbReference>
<dbReference type="InterPro" id="IPR019791">
    <property type="entry name" value="Haem_peroxidase_animal"/>
</dbReference>
<dbReference type="PANTHER" id="PTHR11475:SF4">
    <property type="entry name" value="CHORION PEROXIDASE"/>
    <property type="match status" value="1"/>
</dbReference>
<evidence type="ECO:0000313" key="7">
    <source>
        <dbReference type="EMBL" id="KAL3886069.1"/>
    </source>
</evidence>